<dbReference type="Proteomes" id="UP001620295">
    <property type="component" value="Unassembled WGS sequence"/>
</dbReference>
<comment type="caution">
    <text evidence="3">The sequence shown here is derived from an EMBL/GenBank/DDBJ whole genome shotgun (WGS) entry which is preliminary data.</text>
</comment>
<dbReference type="SUPFAM" id="SSF101874">
    <property type="entry name" value="YceI-like"/>
    <property type="match status" value="1"/>
</dbReference>
<dbReference type="SMART" id="SM00867">
    <property type="entry name" value="YceI"/>
    <property type="match status" value="1"/>
</dbReference>
<dbReference type="Pfam" id="PF04264">
    <property type="entry name" value="YceI"/>
    <property type="match status" value="1"/>
</dbReference>
<dbReference type="InterPro" id="IPR007372">
    <property type="entry name" value="Lipid/polyisoprenoid-bd_YceI"/>
</dbReference>
<accession>A0ABW8LH31</accession>
<evidence type="ECO:0000256" key="1">
    <source>
        <dbReference type="ARBA" id="ARBA00008812"/>
    </source>
</evidence>
<sequence length="191" mass="20058">MTLSDGVYGFGPSTGRLLIKTSRVGLGRKAGHDLTIEATRWSGKAVVVADDPGKSSVTVEVETGSLIVREGAGGLKPLADADRAQIKRTLEGEALLHASRHPTIVFRSTGITGTLQSFEIAGDLTIKGRTHPATVHGGSDGNGMVCGWGTVTQSTWGIKPYTAFLGTLKLADEVRIEYAVTELERLPGSDG</sequence>
<dbReference type="RefSeq" id="WP_358637227.1">
    <property type="nucleotide sequence ID" value="NZ_JBFAEV010000010.1"/>
</dbReference>
<proteinExistence type="inferred from homology"/>
<name>A0ABW8LH31_9ACTN</name>
<dbReference type="PANTHER" id="PTHR34406:SF1">
    <property type="entry name" value="PROTEIN YCEI"/>
    <property type="match status" value="1"/>
</dbReference>
<evidence type="ECO:0000259" key="2">
    <source>
        <dbReference type="SMART" id="SM00867"/>
    </source>
</evidence>
<dbReference type="Gene3D" id="2.40.128.110">
    <property type="entry name" value="Lipid/polyisoprenoid-binding, YceI-like"/>
    <property type="match status" value="1"/>
</dbReference>
<protein>
    <submittedName>
        <fullName evidence="3">YceI family protein</fullName>
    </submittedName>
</protein>
<reference evidence="3 4" key="1">
    <citation type="submission" date="2024-11" db="EMBL/GenBank/DDBJ databases">
        <title>The Natural Products Discovery Center: Release of the First 8490 Sequenced Strains for Exploring Actinobacteria Biosynthetic Diversity.</title>
        <authorList>
            <person name="Kalkreuter E."/>
            <person name="Kautsar S.A."/>
            <person name="Yang D."/>
            <person name="Bader C.D."/>
            <person name="Teijaro C.N."/>
            <person name="Fluegel L."/>
            <person name="Davis C.M."/>
            <person name="Simpson J.R."/>
            <person name="Lauterbach L."/>
            <person name="Steele A.D."/>
            <person name="Gui C."/>
            <person name="Meng S."/>
            <person name="Li G."/>
            <person name="Viehrig K."/>
            <person name="Ye F."/>
            <person name="Su P."/>
            <person name="Kiefer A.F."/>
            <person name="Nichols A."/>
            <person name="Cepeda A.J."/>
            <person name="Yan W."/>
            <person name="Fan B."/>
            <person name="Jiang Y."/>
            <person name="Adhikari A."/>
            <person name="Zheng C.-J."/>
            <person name="Schuster L."/>
            <person name="Cowan T.M."/>
            <person name="Smanski M.J."/>
            <person name="Chevrette M.G."/>
            <person name="De Carvalho L.P.S."/>
            <person name="Shen B."/>
        </authorList>
    </citation>
    <scope>NUCLEOTIDE SEQUENCE [LARGE SCALE GENOMIC DNA]</scope>
    <source>
        <strain evidence="3 4">NPDC020863</strain>
    </source>
</reference>
<dbReference type="InterPro" id="IPR036761">
    <property type="entry name" value="TTHA0802/YceI-like_sf"/>
</dbReference>
<dbReference type="EMBL" id="JBJDQH010000001">
    <property type="protein sequence ID" value="MFK4263696.1"/>
    <property type="molecule type" value="Genomic_DNA"/>
</dbReference>
<keyword evidence="4" id="KW-1185">Reference proteome</keyword>
<evidence type="ECO:0000313" key="4">
    <source>
        <dbReference type="Proteomes" id="UP001620295"/>
    </source>
</evidence>
<evidence type="ECO:0000313" key="3">
    <source>
        <dbReference type="EMBL" id="MFK4263696.1"/>
    </source>
</evidence>
<comment type="similarity">
    <text evidence="1">Belongs to the UPF0312 family.</text>
</comment>
<gene>
    <name evidence="3" type="ORF">ACI2L5_01975</name>
</gene>
<dbReference type="PANTHER" id="PTHR34406">
    <property type="entry name" value="PROTEIN YCEI"/>
    <property type="match status" value="1"/>
</dbReference>
<feature type="domain" description="Lipid/polyisoprenoid-binding YceI-like" evidence="2">
    <location>
        <begin position="16"/>
        <end position="183"/>
    </location>
</feature>
<organism evidence="3 4">
    <name type="scientific">Streptomyces milbemycinicus</name>
    <dbReference type="NCBI Taxonomy" id="476552"/>
    <lineage>
        <taxon>Bacteria</taxon>
        <taxon>Bacillati</taxon>
        <taxon>Actinomycetota</taxon>
        <taxon>Actinomycetes</taxon>
        <taxon>Kitasatosporales</taxon>
        <taxon>Streptomycetaceae</taxon>
        <taxon>Streptomyces</taxon>
    </lineage>
</organism>